<dbReference type="Pfam" id="PF03449">
    <property type="entry name" value="GreA_GreB_N"/>
    <property type="match status" value="1"/>
</dbReference>
<dbReference type="InterPro" id="IPR022691">
    <property type="entry name" value="Tscrpt_elong_fac_GreA/B_N"/>
</dbReference>
<dbReference type="InterPro" id="IPR023459">
    <property type="entry name" value="Tscrpt_elong_fac_GreA/B_fam"/>
</dbReference>
<evidence type="ECO:0000256" key="1">
    <source>
        <dbReference type="ARBA" id="ARBA00023015"/>
    </source>
</evidence>
<dbReference type="Pfam" id="PF01272">
    <property type="entry name" value="GreA_GreB"/>
    <property type="match status" value="1"/>
</dbReference>
<dbReference type="Gene3D" id="1.10.287.180">
    <property type="entry name" value="Transcription elongation factor, GreA/GreB, N-terminal domain"/>
    <property type="match status" value="1"/>
</dbReference>
<keyword evidence="1 4" id="KW-0805">Transcription regulation</keyword>
<dbReference type="NCBIfam" id="TIGR01461">
    <property type="entry name" value="greB"/>
    <property type="match status" value="1"/>
</dbReference>
<keyword evidence="3 4" id="KW-0804">Transcription</keyword>
<dbReference type="InterPro" id="IPR001437">
    <property type="entry name" value="Tscrpt_elong_fac_GreA/B_C"/>
</dbReference>
<evidence type="ECO:0000256" key="4">
    <source>
        <dbReference type="HAMAP-Rule" id="MF_00930"/>
    </source>
</evidence>
<dbReference type="InterPro" id="IPR036953">
    <property type="entry name" value="GreA/GreB_C_sf"/>
</dbReference>
<dbReference type="HAMAP" id="MF_00930">
    <property type="entry name" value="GreB"/>
    <property type="match status" value="1"/>
</dbReference>
<comment type="similarity">
    <text evidence="4">Belongs to the GreA/GreB family. GreB subfamily.</text>
</comment>
<keyword evidence="8" id="KW-1185">Reference proteome</keyword>
<dbReference type="SUPFAM" id="SSF46557">
    <property type="entry name" value="GreA transcript cleavage protein, N-terminal domain"/>
    <property type="match status" value="1"/>
</dbReference>
<dbReference type="SUPFAM" id="SSF54534">
    <property type="entry name" value="FKBP-like"/>
    <property type="match status" value="1"/>
</dbReference>
<sequence>MKTQDKTDENGDLTRYITPAGLRRMRDEFSRLIREERPAVVEVVSWAAGNGDRSENGDYIYGKKRLREIDRRIRFLTRRVETAIEVDPALQARRDRVFFGATVVYVDQEDRETTVTIIGADEAVSERGEVSLLAPVARALLGKTAGDEVTLHTPRGAEQIEILSVAYPSVA</sequence>
<dbReference type="InterPro" id="IPR006358">
    <property type="entry name" value="Tscrpt_elong_fac_GreB"/>
</dbReference>
<name>A0ABX0JX08_9PROT</name>
<evidence type="ECO:0000256" key="3">
    <source>
        <dbReference type="ARBA" id="ARBA00023163"/>
    </source>
</evidence>
<keyword evidence="7" id="KW-0251">Elongation factor</keyword>
<dbReference type="Gene3D" id="3.10.50.30">
    <property type="entry name" value="Transcription elongation factor, GreA/GreB, C-terminal domain"/>
    <property type="match status" value="1"/>
</dbReference>
<dbReference type="EMBL" id="WOSY01000003">
    <property type="protein sequence ID" value="NHN87791.1"/>
    <property type="molecule type" value="Genomic_DNA"/>
</dbReference>
<dbReference type="PIRSF" id="PIRSF006092">
    <property type="entry name" value="GreA_GreB"/>
    <property type="match status" value="1"/>
</dbReference>
<dbReference type="InterPro" id="IPR028624">
    <property type="entry name" value="Tscrpt_elong_fac_GreA/B"/>
</dbReference>
<proteinExistence type="inferred from homology"/>
<keyword evidence="2 4" id="KW-0238">DNA-binding</keyword>
<dbReference type="Proteomes" id="UP000631653">
    <property type="component" value="Unassembled WGS sequence"/>
</dbReference>
<comment type="function">
    <text evidence="4">Necessary for efficient RNA polymerase transcription elongation past template-encoded arresting sites. The arresting sites in DNA have the property of trapping a certain fraction of elongating RNA polymerases that pass through, resulting in locked ternary complexes. Cleavage of the nascent transcript by cleavage factors such as GreA or GreB allows the resumption of elongation from the new 3'terminus. GreB releases sequences of up to 9 nucleotides in length.</text>
</comment>
<dbReference type="RefSeq" id="WP_173569090.1">
    <property type="nucleotide sequence ID" value="NZ_WOSY01000003.1"/>
</dbReference>
<comment type="caution">
    <text evidence="7">The sequence shown here is derived from an EMBL/GenBank/DDBJ whole genome shotgun (WGS) entry which is preliminary data.</text>
</comment>
<dbReference type="GO" id="GO:0003746">
    <property type="term" value="F:translation elongation factor activity"/>
    <property type="evidence" value="ECO:0007669"/>
    <property type="project" value="UniProtKB-KW"/>
</dbReference>
<dbReference type="NCBIfam" id="NF002506">
    <property type="entry name" value="PRK01885.1"/>
    <property type="match status" value="1"/>
</dbReference>
<gene>
    <name evidence="4 7" type="primary">greB</name>
    <name evidence="7" type="ORF">GOB81_03980</name>
</gene>
<evidence type="ECO:0000313" key="8">
    <source>
        <dbReference type="Proteomes" id="UP000631653"/>
    </source>
</evidence>
<organism evidence="7 8">
    <name type="scientific">Acetobacter conturbans</name>
    <dbReference type="NCBI Taxonomy" id="1737472"/>
    <lineage>
        <taxon>Bacteria</taxon>
        <taxon>Pseudomonadati</taxon>
        <taxon>Pseudomonadota</taxon>
        <taxon>Alphaproteobacteria</taxon>
        <taxon>Acetobacterales</taxon>
        <taxon>Acetobacteraceae</taxon>
        <taxon>Acetobacter</taxon>
    </lineage>
</organism>
<evidence type="ECO:0000256" key="2">
    <source>
        <dbReference type="ARBA" id="ARBA00023125"/>
    </source>
</evidence>
<protein>
    <recommendedName>
        <fullName evidence="4">Transcription elongation factor GreB</fullName>
    </recommendedName>
    <alternativeName>
        <fullName evidence="4">Transcript cleavage factor GreB</fullName>
    </alternativeName>
</protein>
<evidence type="ECO:0000259" key="6">
    <source>
        <dbReference type="Pfam" id="PF03449"/>
    </source>
</evidence>
<dbReference type="PANTHER" id="PTHR30437">
    <property type="entry name" value="TRANSCRIPTION ELONGATION FACTOR GREA"/>
    <property type="match status" value="1"/>
</dbReference>
<accession>A0ABX0JX08</accession>
<feature type="domain" description="Transcription elongation factor GreA/GreB C-terminal" evidence="5">
    <location>
        <begin position="94"/>
        <end position="167"/>
    </location>
</feature>
<evidence type="ECO:0000313" key="7">
    <source>
        <dbReference type="EMBL" id="NHN87791.1"/>
    </source>
</evidence>
<feature type="domain" description="Transcription elongation factor GreA/GreB N-terminal" evidence="6">
    <location>
        <begin position="16"/>
        <end position="83"/>
    </location>
</feature>
<dbReference type="PANTHER" id="PTHR30437:SF6">
    <property type="entry name" value="TRANSCRIPTION ELONGATION FACTOR GREB"/>
    <property type="match status" value="1"/>
</dbReference>
<keyword evidence="7" id="KW-0648">Protein biosynthesis</keyword>
<reference evidence="7 8" key="1">
    <citation type="journal article" date="2020" name="Int. J. Syst. Evol. Microbiol.">
        <title>Novel acetic acid bacteria from cider fermentations: Acetobacter conturbans sp. nov. and Acetobacter fallax sp. nov.</title>
        <authorList>
            <person name="Sombolestani A.S."/>
            <person name="Cleenwerck I."/>
            <person name="Cnockaert M."/>
            <person name="Borremans W."/>
            <person name="Wieme A.D."/>
            <person name="De Vuyst L."/>
            <person name="Vandamme P."/>
        </authorList>
    </citation>
    <scope>NUCLEOTIDE SEQUENCE [LARGE SCALE GENOMIC DNA]</scope>
    <source>
        <strain evidence="7 8">LMG 1627</strain>
    </source>
</reference>
<evidence type="ECO:0000259" key="5">
    <source>
        <dbReference type="Pfam" id="PF01272"/>
    </source>
</evidence>
<dbReference type="HAMAP" id="MF_00105">
    <property type="entry name" value="GreA_GreB"/>
    <property type="match status" value="1"/>
</dbReference>
<dbReference type="InterPro" id="IPR036805">
    <property type="entry name" value="Tscrpt_elong_fac_GreA/B_N_sf"/>
</dbReference>